<evidence type="ECO:0000256" key="3">
    <source>
        <dbReference type="ARBA" id="ARBA00023163"/>
    </source>
</evidence>
<dbReference type="PRINTS" id="PR00455">
    <property type="entry name" value="HTHTETR"/>
</dbReference>
<dbReference type="InterPro" id="IPR001647">
    <property type="entry name" value="HTH_TetR"/>
</dbReference>
<dbReference type="PANTHER" id="PTHR47506:SF1">
    <property type="entry name" value="HTH-TYPE TRANSCRIPTIONAL REGULATOR YJDC"/>
    <property type="match status" value="1"/>
</dbReference>
<accession>A0A3B1DIF5</accession>
<feature type="domain" description="HTH tetR-type" evidence="4">
    <location>
        <begin position="7"/>
        <end position="67"/>
    </location>
</feature>
<evidence type="ECO:0000313" key="5">
    <source>
        <dbReference type="EMBL" id="VAX42546.1"/>
    </source>
</evidence>
<dbReference type="PROSITE" id="PS50977">
    <property type="entry name" value="HTH_TETR_2"/>
    <property type="match status" value="1"/>
</dbReference>
<keyword evidence="3" id="KW-0804">Transcription</keyword>
<dbReference type="AlphaFoldDB" id="A0A3B1DIF5"/>
<dbReference type="PANTHER" id="PTHR47506">
    <property type="entry name" value="TRANSCRIPTIONAL REGULATORY PROTEIN"/>
    <property type="match status" value="1"/>
</dbReference>
<sequence length="198" mass="21965">MSRLPAAQRREQLLDTAAQLFAERGYSKTTTALLAKAAGVTEPIIYRHFKSKRELFIALIDRTGENTILTWERHLADAPNPAERLRRLIGANPMVTDQGEGVYRVIVQAMTEINDEQIRQAIQRHMAALHRFVADEVVRAREAGQVSDRLSPEITAWLLLHLGLGYGILAPIGVPGHARDESGATVRQVIEMLLLGAS</sequence>
<dbReference type="EMBL" id="UOGK01000713">
    <property type="protein sequence ID" value="VAX42546.1"/>
    <property type="molecule type" value="Genomic_DNA"/>
</dbReference>
<organism evidence="5">
    <name type="scientific">hydrothermal vent metagenome</name>
    <dbReference type="NCBI Taxonomy" id="652676"/>
    <lineage>
        <taxon>unclassified sequences</taxon>
        <taxon>metagenomes</taxon>
        <taxon>ecological metagenomes</taxon>
    </lineage>
</organism>
<reference evidence="5" key="1">
    <citation type="submission" date="2018-06" db="EMBL/GenBank/DDBJ databases">
        <authorList>
            <person name="Zhirakovskaya E."/>
        </authorList>
    </citation>
    <scope>NUCLEOTIDE SEQUENCE</scope>
</reference>
<protein>
    <recommendedName>
        <fullName evidence="4">HTH tetR-type domain-containing protein</fullName>
    </recommendedName>
</protein>
<proteinExistence type="predicted"/>
<name>A0A3B1DIF5_9ZZZZ</name>
<evidence type="ECO:0000256" key="1">
    <source>
        <dbReference type="ARBA" id="ARBA00023015"/>
    </source>
</evidence>
<dbReference type="InterPro" id="IPR023772">
    <property type="entry name" value="DNA-bd_HTH_TetR-type_CS"/>
</dbReference>
<dbReference type="InterPro" id="IPR009057">
    <property type="entry name" value="Homeodomain-like_sf"/>
</dbReference>
<dbReference type="GO" id="GO:0003677">
    <property type="term" value="F:DNA binding"/>
    <property type="evidence" value="ECO:0007669"/>
    <property type="project" value="UniProtKB-KW"/>
</dbReference>
<dbReference type="PROSITE" id="PS01081">
    <property type="entry name" value="HTH_TETR_1"/>
    <property type="match status" value="1"/>
</dbReference>
<evidence type="ECO:0000256" key="2">
    <source>
        <dbReference type="ARBA" id="ARBA00023125"/>
    </source>
</evidence>
<keyword evidence="2" id="KW-0238">DNA-binding</keyword>
<dbReference type="SUPFAM" id="SSF46689">
    <property type="entry name" value="Homeodomain-like"/>
    <property type="match status" value="1"/>
</dbReference>
<evidence type="ECO:0000259" key="4">
    <source>
        <dbReference type="PROSITE" id="PS50977"/>
    </source>
</evidence>
<dbReference type="InterPro" id="IPR036271">
    <property type="entry name" value="Tet_transcr_reg_TetR-rel_C_sf"/>
</dbReference>
<gene>
    <name evidence="5" type="ORF">MNBD_PLANCTO03-1564</name>
</gene>
<dbReference type="Pfam" id="PF00440">
    <property type="entry name" value="TetR_N"/>
    <property type="match status" value="1"/>
</dbReference>
<dbReference type="Gene3D" id="1.10.357.10">
    <property type="entry name" value="Tetracycline Repressor, domain 2"/>
    <property type="match status" value="1"/>
</dbReference>
<dbReference type="SUPFAM" id="SSF48498">
    <property type="entry name" value="Tetracyclin repressor-like, C-terminal domain"/>
    <property type="match status" value="1"/>
</dbReference>
<keyword evidence="1" id="KW-0805">Transcription regulation</keyword>